<proteinExistence type="inferred from homology"/>
<evidence type="ECO:0000256" key="5">
    <source>
        <dbReference type="ARBA" id="ARBA00022801"/>
    </source>
</evidence>
<keyword evidence="6 8" id="KW-0862">Zinc</keyword>
<dbReference type="Gene3D" id="3.20.20.140">
    <property type="entry name" value="Metal-dependent hydrolases"/>
    <property type="match status" value="1"/>
</dbReference>
<organism evidence="10 11">
    <name type="scientific">Vagococcus fluvialis</name>
    <dbReference type="NCBI Taxonomy" id="2738"/>
    <lineage>
        <taxon>Bacteria</taxon>
        <taxon>Bacillati</taxon>
        <taxon>Bacillota</taxon>
        <taxon>Bacilli</taxon>
        <taxon>Lactobacillales</taxon>
        <taxon>Enterococcaceae</taxon>
        <taxon>Vagococcus</taxon>
    </lineage>
</organism>
<name>A0A369AQ36_9ENTE</name>
<evidence type="ECO:0000256" key="4">
    <source>
        <dbReference type="ARBA" id="ARBA00022723"/>
    </source>
</evidence>
<dbReference type="Gene3D" id="2.30.40.10">
    <property type="entry name" value="Urease, subunit C, domain 1"/>
    <property type="match status" value="1"/>
</dbReference>
<dbReference type="UniPathway" id="UPA00603">
    <property type="reaction ID" value="UER00660"/>
</dbReference>
<dbReference type="Pfam" id="PF01979">
    <property type="entry name" value="Amidohydro_1"/>
    <property type="match status" value="1"/>
</dbReference>
<reference evidence="10 11" key="1">
    <citation type="submission" date="2017-05" db="EMBL/GenBank/DDBJ databases">
        <title>Vagococcus spp. assemblies.</title>
        <authorList>
            <person name="Gulvik C.A."/>
        </authorList>
    </citation>
    <scope>NUCLEOTIDE SEQUENCE [LARGE SCALE GENOMIC DNA]</scope>
    <source>
        <strain evidence="10 11">NCFB 2497</strain>
    </source>
</reference>
<comment type="cofactor">
    <cofactor evidence="8">
        <name>Zn(2+)</name>
        <dbReference type="ChEBI" id="CHEBI:29105"/>
    </cofactor>
    <text evidence="8">Binds 1 zinc ion per subunit.</text>
</comment>
<evidence type="ECO:0000256" key="7">
    <source>
        <dbReference type="NCBIfam" id="TIGR02967"/>
    </source>
</evidence>
<dbReference type="SUPFAM" id="SSF51556">
    <property type="entry name" value="Metallo-dependent hydrolases"/>
    <property type="match status" value="1"/>
</dbReference>
<dbReference type="AlphaFoldDB" id="A0A369AQ36"/>
<dbReference type="GO" id="GO:0006147">
    <property type="term" value="P:guanine catabolic process"/>
    <property type="evidence" value="ECO:0007669"/>
    <property type="project" value="UniProtKB-UniRule"/>
</dbReference>
<dbReference type="PANTHER" id="PTHR11271:SF6">
    <property type="entry name" value="GUANINE DEAMINASE"/>
    <property type="match status" value="1"/>
</dbReference>
<dbReference type="InterPro" id="IPR014311">
    <property type="entry name" value="Guanine_deaminase"/>
</dbReference>
<dbReference type="GO" id="GO:0005829">
    <property type="term" value="C:cytosol"/>
    <property type="evidence" value="ECO:0007669"/>
    <property type="project" value="TreeGrafter"/>
</dbReference>
<comment type="catalytic activity">
    <reaction evidence="8">
        <text>guanine + H2O + H(+) = xanthine + NH4(+)</text>
        <dbReference type="Rhea" id="RHEA:14665"/>
        <dbReference type="ChEBI" id="CHEBI:15377"/>
        <dbReference type="ChEBI" id="CHEBI:15378"/>
        <dbReference type="ChEBI" id="CHEBI:16235"/>
        <dbReference type="ChEBI" id="CHEBI:17712"/>
        <dbReference type="ChEBI" id="CHEBI:28938"/>
        <dbReference type="EC" id="3.5.4.3"/>
    </reaction>
</comment>
<gene>
    <name evidence="10" type="ORF">CBF32_12450</name>
</gene>
<evidence type="ECO:0000313" key="10">
    <source>
        <dbReference type="EMBL" id="RST99043.1"/>
    </source>
</evidence>
<protein>
    <recommendedName>
        <fullName evidence="3 7">Guanine deaminase</fullName>
        <shortName evidence="8">Guanase</shortName>
        <ecNumber evidence="3 7">3.5.4.3</ecNumber>
    </recommendedName>
    <alternativeName>
        <fullName evidence="8">Guanine aminohydrolase</fullName>
    </alternativeName>
</protein>
<dbReference type="EC" id="3.5.4.3" evidence="3 7"/>
<evidence type="ECO:0000256" key="8">
    <source>
        <dbReference type="RuleBase" id="RU366009"/>
    </source>
</evidence>
<dbReference type="GO" id="GO:0008892">
    <property type="term" value="F:guanine deaminase activity"/>
    <property type="evidence" value="ECO:0007669"/>
    <property type="project" value="UniProtKB-UniRule"/>
</dbReference>
<keyword evidence="4 8" id="KW-0479">Metal-binding</keyword>
<evidence type="ECO:0000256" key="6">
    <source>
        <dbReference type="ARBA" id="ARBA00022833"/>
    </source>
</evidence>
<dbReference type="NCBIfam" id="TIGR02967">
    <property type="entry name" value="guan_deamin"/>
    <property type="match status" value="1"/>
</dbReference>
<comment type="similarity">
    <text evidence="2 8">Belongs to the metallo-dependent hydrolases superfamily. ATZ/TRZ family.</text>
</comment>
<comment type="caution">
    <text evidence="10">The sequence shown here is derived from an EMBL/GenBank/DDBJ whole genome shotgun (WGS) entry which is preliminary data.</text>
</comment>
<comment type="pathway">
    <text evidence="1 8">Purine metabolism; guanine degradation; xanthine from guanine: step 1/1.</text>
</comment>
<dbReference type="EMBL" id="NGJX01000017">
    <property type="protein sequence ID" value="RST99043.1"/>
    <property type="molecule type" value="Genomic_DNA"/>
</dbReference>
<dbReference type="InterPro" id="IPR006680">
    <property type="entry name" value="Amidohydro-rel"/>
</dbReference>
<dbReference type="GO" id="GO:0008270">
    <property type="term" value="F:zinc ion binding"/>
    <property type="evidence" value="ECO:0007669"/>
    <property type="project" value="UniProtKB-UniRule"/>
</dbReference>
<evidence type="ECO:0000259" key="9">
    <source>
        <dbReference type="Pfam" id="PF01979"/>
    </source>
</evidence>
<comment type="function">
    <text evidence="8">Catalyzes the hydrolytic deamination of guanine, producing xanthine and ammonia.</text>
</comment>
<accession>A0A369AQ36</accession>
<evidence type="ECO:0000256" key="3">
    <source>
        <dbReference type="ARBA" id="ARBA00012781"/>
    </source>
</evidence>
<feature type="domain" description="Amidohydrolase-related" evidence="9">
    <location>
        <begin position="69"/>
        <end position="447"/>
    </location>
</feature>
<dbReference type="PANTHER" id="PTHR11271">
    <property type="entry name" value="GUANINE DEAMINASE"/>
    <property type="match status" value="1"/>
</dbReference>
<dbReference type="InterPro" id="IPR032466">
    <property type="entry name" value="Metal_Hydrolase"/>
</dbReference>
<keyword evidence="11" id="KW-1185">Reference proteome</keyword>
<dbReference type="GeneID" id="63147459"/>
<evidence type="ECO:0000256" key="2">
    <source>
        <dbReference type="ARBA" id="ARBA00006745"/>
    </source>
</evidence>
<dbReference type="RefSeq" id="WP_114290473.1">
    <property type="nucleotide sequence ID" value="NZ_JARQBB010000008.1"/>
</dbReference>
<dbReference type="InterPro" id="IPR051607">
    <property type="entry name" value="Metallo-dep_hydrolases"/>
</dbReference>
<sequence length="450" mass="50517">MFGFERVVKGTAFTSQSINEIDILENYLFCLNKDGMIEKLVSPKEEIYSAIIETYQGTSKFQEIPKGEYLLPGFIDLHVHAPQWPQSGLALDKPLYDWLNTYTFPLEAKYKDTNFAEKVYSHLVDELLSLGTTTVLYFGTIHKEANLKLAEICAKKGQRGLVGKVVMDDHEANPKFYRDETTEQALADTEEFIKDVKILGKNVKQGVYPVVTPRFIPSCTDEGLKGLGELAEKYDVHVQSHCSESDWAHQFVIDRFGESDTKSLNKFGLLNDKSVMAHCGFLSAEDAEIFRETGTAVAHCPISNAYFGNAVTRVKQLLHDYQVDVGLGTDISGGFSPSLYDNMKQAVMSSRMLNDGVNHEIESDERGVSNSNITLKEAFYLATAGGGKSLSLPIGELKEGFTWDVQVVSTHHLPVFGEDTLEETFQKLIYIMKPEQIKEVWVQDQLVYKQ</sequence>
<evidence type="ECO:0000313" key="11">
    <source>
        <dbReference type="Proteomes" id="UP000288197"/>
    </source>
</evidence>
<dbReference type="SUPFAM" id="SSF51338">
    <property type="entry name" value="Composite domain of metallo-dependent hydrolases"/>
    <property type="match status" value="1"/>
</dbReference>
<keyword evidence="5 8" id="KW-0378">Hydrolase</keyword>
<evidence type="ECO:0000256" key="1">
    <source>
        <dbReference type="ARBA" id="ARBA00004984"/>
    </source>
</evidence>
<dbReference type="InterPro" id="IPR011059">
    <property type="entry name" value="Metal-dep_hydrolase_composite"/>
</dbReference>
<dbReference type="OrthoDB" id="9807210at2"/>
<dbReference type="Proteomes" id="UP000288197">
    <property type="component" value="Unassembled WGS sequence"/>
</dbReference>